<keyword evidence="5" id="KW-1185">Reference proteome</keyword>
<reference evidence="4 5" key="1">
    <citation type="submission" date="2024-09" db="EMBL/GenBank/DDBJ databases">
        <authorList>
            <person name="Sun Q."/>
            <person name="Mori K."/>
        </authorList>
    </citation>
    <scope>NUCLEOTIDE SEQUENCE [LARGE SCALE GENOMIC DNA]</scope>
    <source>
        <strain evidence="4 5">JCM 4362</strain>
    </source>
</reference>
<dbReference type="RefSeq" id="WP_345219390.1">
    <property type="nucleotide sequence ID" value="NZ_BAAAXE010000002.1"/>
</dbReference>
<dbReference type="EMBL" id="JBHMCR010000001">
    <property type="protein sequence ID" value="MFB9518663.1"/>
    <property type="molecule type" value="Genomic_DNA"/>
</dbReference>
<protein>
    <submittedName>
        <fullName evidence="4">Cold shock domain-containing protein</fullName>
    </submittedName>
</protein>
<accession>A0ABV5P7C6</accession>
<evidence type="ECO:0000313" key="4">
    <source>
        <dbReference type="EMBL" id="MFB9518663.1"/>
    </source>
</evidence>
<dbReference type="InterPro" id="IPR011129">
    <property type="entry name" value="CSD"/>
</dbReference>
<comment type="subcellular location">
    <subcellularLocation>
        <location evidence="1">Cytoplasm</location>
    </subcellularLocation>
</comment>
<evidence type="ECO:0000256" key="2">
    <source>
        <dbReference type="ARBA" id="ARBA00022490"/>
    </source>
</evidence>
<gene>
    <name evidence="4" type="ORF">ACFFTU_01680</name>
</gene>
<sequence>MDTRCEGYVEYFNRSGGYGFVVPFGQRDQVFVRSEDVEGDVQVLTEGQHVSFTLELGAGRWEAHHVRV</sequence>
<keyword evidence="2" id="KW-0963">Cytoplasm</keyword>
<dbReference type="Pfam" id="PF00313">
    <property type="entry name" value="CSD"/>
    <property type="match status" value="1"/>
</dbReference>
<dbReference type="SUPFAM" id="SSF50249">
    <property type="entry name" value="Nucleic acid-binding proteins"/>
    <property type="match status" value="1"/>
</dbReference>
<dbReference type="InterPro" id="IPR002059">
    <property type="entry name" value="CSP_DNA-bd"/>
</dbReference>
<feature type="domain" description="CSD" evidence="3">
    <location>
        <begin position="4"/>
        <end position="68"/>
    </location>
</feature>
<proteinExistence type="predicted"/>
<dbReference type="SMART" id="SM00357">
    <property type="entry name" value="CSP"/>
    <property type="match status" value="1"/>
</dbReference>
<evidence type="ECO:0000313" key="5">
    <source>
        <dbReference type="Proteomes" id="UP001589718"/>
    </source>
</evidence>
<dbReference type="InterPro" id="IPR012156">
    <property type="entry name" value="Cold_shock_CspA"/>
</dbReference>
<dbReference type="InterPro" id="IPR012340">
    <property type="entry name" value="NA-bd_OB-fold"/>
</dbReference>
<organism evidence="4 5">
    <name type="scientific">Streptomyces cremeus</name>
    <dbReference type="NCBI Taxonomy" id="66881"/>
    <lineage>
        <taxon>Bacteria</taxon>
        <taxon>Bacillati</taxon>
        <taxon>Actinomycetota</taxon>
        <taxon>Actinomycetes</taxon>
        <taxon>Kitasatosporales</taxon>
        <taxon>Streptomycetaceae</taxon>
        <taxon>Streptomyces</taxon>
    </lineage>
</organism>
<dbReference type="Gene3D" id="2.40.50.140">
    <property type="entry name" value="Nucleic acid-binding proteins"/>
    <property type="match status" value="1"/>
</dbReference>
<dbReference type="PROSITE" id="PS51857">
    <property type="entry name" value="CSD_2"/>
    <property type="match status" value="1"/>
</dbReference>
<evidence type="ECO:0000259" key="3">
    <source>
        <dbReference type="PROSITE" id="PS51857"/>
    </source>
</evidence>
<dbReference type="PIRSF" id="PIRSF002599">
    <property type="entry name" value="Cold_shock_A"/>
    <property type="match status" value="1"/>
</dbReference>
<evidence type="ECO:0000256" key="1">
    <source>
        <dbReference type="ARBA" id="ARBA00004496"/>
    </source>
</evidence>
<name>A0ABV5P7C6_STRCM</name>
<dbReference type="Proteomes" id="UP001589718">
    <property type="component" value="Unassembled WGS sequence"/>
</dbReference>
<comment type="caution">
    <text evidence="4">The sequence shown here is derived from an EMBL/GenBank/DDBJ whole genome shotgun (WGS) entry which is preliminary data.</text>
</comment>